<dbReference type="AlphaFoldDB" id="A0A2T5YSS8"/>
<dbReference type="OrthoDB" id="1122180at2"/>
<evidence type="ECO:0000256" key="1">
    <source>
        <dbReference type="SAM" id="SignalP"/>
    </source>
</evidence>
<reference evidence="2 3" key="1">
    <citation type="submission" date="2018-04" db="EMBL/GenBank/DDBJ databases">
        <title>Genomic Encyclopedia of Archaeal and Bacterial Type Strains, Phase II (KMG-II): from individual species to whole genera.</title>
        <authorList>
            <person name="Goeker M."/>
        </authorList>
    </citation>
    <scope>NUCLEOTIDE SEQUENCE [LARGE SCALE GENOMIC DNA]</scope>
    <source>
        <strain evidence="2 3">DSM 100162</strain>
    </source>
</reference>
<dbReference type="RefSeq" id="WP_108209961.1">
    <property type="nucleotide sequence ID" value="NZ_QBKI01000001.1"/>
</dbReference>
<gene>
    <name evidence="2" type="ORF">C8N40_101206</name>
</gene>
<proteinExistence type="predicted"/>
<feature type="signal peptide" evidence="1">
    <location>
        <begin position="1"/>
        <end position="22"/>
    </location>
</feature>
<protein>
    <submittedName>
        <fullName evidence="2">Uncharacterized protein</fullName>
    </submittedName>
</protein>
<comment type="caution">
    <text evidence="2">The sequence shown here is derived from an EMBL/GenBank/DDBJ whole genome shotgun (WGS) entry which is preliminary data.</text>
</comment>
<dbReference type="Proteomes" id="UP000244225">
    <property type="component" value="Unassembled WGS sequence"/>
</dbReference>
<keyword evidence="3" id="KW-1185">Reference proteome</keyword>
<evidence type="ECO:0000313" key="3">
    <source>
        <dbReference type="Proteomes" id="UP000244225"/>
    </source>
</evidence>
<feature type="chain" id="PRO_5015779170" evidence="1">
    <location>
        <begin position="23"/>
        <end position="162"/>
    </location>
</feature>
<dbReference type="EMBL" id="QBKI01000001">
    <property type="protein sequence ID" value="PTX22382.1"/>
    <property type="molecule type" value="Genomic_DNA"/>
</dbReference>
<keyword evidence="1" id="KW-0732">Signal</keyword>
<organism evidence="2 3">
    <name type="scientific">Pontibacter mucosus</name>
    <dbReference type="NCBI Taxonomy" id="1649266"/>
    <lineage>
        <taxon>Bacteria</taxon>
        <taxon>Pseudomonadati</taxon>
        <taxon>Bacteroidota</taxon>
        <taxon>Cytophagia</taxon>
        <taxon>Cytophagales</taxon>
        <taxon>Hymenobacteraceae</taxon>
        <taxon>Pontibacter</taxon>
    </lineage>
</organism>
<name>A0A2T5YSS8_9BACT</name>
<evidence type="ECO:0000313" key="2">
    <source>
        <dbReference type="EMBL" id="PTX22382.1"/>
    </source>
</evidence>
<accession>A0A2T5YSS8</accession>
<sequence length="162" mass="17592">MNKLILAFAAMLALALDLQAQAPIKEIEVYDSARGLVFSNNGYRLSKGEVKNLLKTNTEAYERFRGVDKTRAITSVMAGTGGFIVGYSLGMHISGKEPNWNLAGVGAGLCLLTVPFTIKYNKEVKAAVKLYNEGLETAWVKPNQKEYILSSATNGLGLLLSF</sequence>